<name>A0A2S9J778_9SPHI</name>
<sequence length="862" mass="98516">MKRLLYLITFTLVFGGQPLFAQIPGNNPINLNDPDDISYLDPKNYIIGGVRVSGTEYLDNDVLVTISKLVVGQYIEIPSEETANVIKTLMAQNLFDDVQLYAERFEGDNVYLEIRVRERPRLTRIEIEGLKKGEKEEVQKRLNTSSGKIVNENLLKTTRSTIQKFLREKSFLYPEIEITTKKDSAEANNEIVIANVTKNKKIKVHRVYFDGNKEFSDRQLRKYLKGVKPRRWYRIFGPGKFKDDKYKEAKENLVAKMQDKGYRDAQILVDSISRYDNNEVDVHINLHEGPRYYMGNIQWSGNSKYTDSLLNLLLGIEKGDVYSEEKLHTKLMGPTRASDDILSLYQNDGYLTFNVQPIIKRVYNDTVDVDIVISEGKQFTINNVIVKGNDVTNDRVVLRSIYSKPGQKYSRELIMRSIREISQLGMFDEQKIQPDIPQSSMNYEEGTTDIVFNVAEKPSDQVELSGGYGAGQVIGTLGLTFNNFSTSNFFKKDAWKPLPRGDGQKLSVRGQTSGKRYQSYSFSFSEPWLGGKKPIYFGLSAYTSSSAMFGFDPWTGRQVVADSDLSRIWMTGVTATLGKRLQWPDNYFQVNTSLSFQRYKLQNYAGYFLYDNGTSYNMNITQEISRNSVDAPIYPTSGSHFKFSVQLTPPYSAWNNINYQTDPDHIRYKWTEYHKWKFDSQWYTRIVGKLVLKSQAQFGYLGNYTNRTETSTFERFKLGGDGMMGFDFLQGSEIIAMRGYANGTIIPESTGSQNDGTRRAINSGSPIYAKYQLELRHPVMLNEQATVFVLAFAEAGNTWNKFDEVNPFKMRRSAGIGARIFLPIFGMLGIDYGHAFDPIPGLQSSQWKQNFTFSILQNMGGF</sequence>
<protein>
    <recommendedName>
        <fullName evidence="8">Outer membrane protein assembly factor BamA</fullName>
    </recommendedName>
</protein>
<reference evidence="11 12" key="1">
    <citation type="submission" date="2018-02" db="EMBL/GenBank/DDBJ databases">
        <title>The draft genome of Sphingobacterium sp. 5JN-11.</title>
        <authorList>
            <person name="Liu L."/>
            <person name="Li L."/>
            <person name="Liang L."/>
            <person name="Zhang X."/>
            <person name="Wang T."/>
        </authorList>
    </citation>
    <scope>NUCLEOTIDE SEQUENCE [LARGE SCALE GENOMIC DNA]</scope>
    <source>
        <strain evidence="11 12">5JN-11</strain>
    </source>
</reference>
<dbReference type="GO" id="GO:0009279">
    <property type="term" value="C:cell outer membrane"/>
    <property type="evidence" value="ECO:0007669"/>
    <property type="project" value="UniProtKB-UniRule"/>
</dbReference>
<dbReference type="Proteomes" id="UP000239711">
    <property type="component" value="Unassembled WGS sequence"/>
</dbReference>
<dbReference type="InterPro" id="IPR034746">
    <property type="entry name" value="POTRA"/>
</dbReference>
<dbReference type="InterPro" id="IPR000184">
    <property type="entry name" value="Bac_surfAg_D15"/>
</dbReference>
<dbReference type="OrthoDB" id="9802086at2"/>
<evidence type="ECO:0000256" key="8">
    <source>
        <dbReference type="NCBIfam" id="TIGR03303"/>
    </source>
</evidence>
<evidence type="ECO:0000256" key="2">
    <source>
        <dbReference type="ARBA" id="ARBA00022452"/>
    </source>
</evidence>
<keyword evidence="5" id="KW-0677">Repeat</keyword>
<evidence type="ECO:0000256" key="4">
    <source>
        <dbReference type="ARBA" id="ARBA00022729"/>
    </source>
</evidence>
<dbReference type="GO" id="GO:0071709">
    <property type="term" value="P:membrane assembly"/>
    <property type="evidence" value="ECO:0007669"/>
    <property type="project" value="InterPro"/>
</dbReference>
<organism evidence="11 12">
    <name type="scientific">Sphingobacterium haloxyli</name>
    <dbReference type="NCBI Taxonomy" id="2100533"/>
    <lineage>
        <taxon>Bacteria</taxon>
        <taxon>Pseudomonadati</taxon>
        <taxon>Bacteroidota</taxon>
        <taxon>Sphingobacteriia</taxon>
        <taxon>Sphingobacteriales</taxon>
        <taxon>Sphingobacteriaceae</taxon>
        <taxon>Sphingobacterium</taxon>
    </lineage>
</organism>
<keyword evidence="2" id="KW-1134">Transmembrane beta strand</keyword>
<evidence type="ECO:0000256" key="6">
    <source>
        <dbReference type="ARBA" id="ARBA00023136"/>
    </source>
</evidence>
<evidence type="ECO:0000256" key="3">
    <source>
        <dbReference type="ARBA" id="ARBA00022692"/>
    </source>
</evidence>
<dbReference type="AlphaFoldDB" id="A0A2S9J778"/>
<dbReference type="Gene3D" id="3.10.20.310">
    <property type="entry name" value="membrane protein fhac"/>
    <property type="match status" value="5"/>
</dbReference>
<dbReference type="EMBL" id="PVBQ01000003">
    <property type="protein sequence ID" value="PRD48621.1"/>
    <property type="molecule type" value="Genomic_DNA"/>
</dbReference>
<evidence type="ECO:0000256" key="1">
    <source>
        <dbReference type="ARBA" id="ARBA00004370"/>
    </source>
</evidence>
<evidence type="ECO:0000256" key="5">
    <source>
        <dbReference type="ARBA" id="ARBA00022737"/>
    </source>
</evidence>
<keyword evidence="4 9" id="KW-0732">Signal</keyword>
<feature type="chain" id="PRO_5015468140" description="Outer membrane protein assembly factor BamA" evidence="9">
    <location>
        <begin position="22"/>
        <end position="862"/>
    </location>
</feature>
<evidence type="ECO:0000313" key="11">
    <source>
        <dbReference type="EMBL" id="PRD48621.1"/>
    </source>
</evidence>
<dbReference type="PANTHER" id="PTHR12815:SF47">
    <property type="entry name" value="TRANSLOCATION AND ASSEMBLY MODULE SUBUNIT TAMA"/>
    <property type="match status" value="1"/>
</dbReference>
<dbReference type="InterPro" id="IPR010827">
    <property type="entry name" value="BamA/TamA_POTRA"/>
</dbReference>
<feature type="domain" description="POTRA" evidence="10">
    <location>
        <begin position="379"/>
        <end position="457"/>
    </location>
</feature>
<comment type="caution">
    <text evidence="11">The sequence shown here is derived from an EMBL/GenBank/DDBJ whole genome shotgun (WGS) entry which is preliminary data.</text>
</comment>
<keyword evidence="3" id="KW-0812">Transmembrane</keyword>
<evidence type="ECO:0000256" key="9">
    <source>
        <dbReference type="SAM" id="SignalP"/>
    </source>
</evidence>
<feature type="domain" description="POTRA" evidence="10">
    <location>
        <begin position="202"/>
        <end position="289"/>
    </location>
</feature>
<evidence type="ECO:0000256" key="7">
    <source>
        <dbReference type="ARBA" id="ARBA00023237"/>
    </source>
</evidence>
<proteinExistence type="predicted"/>
<evidence type="ECO:0000313" key="12">
    <source>
        <dbReference type="Proteomes" id="UP000239711"/>
    </source>
</evidence>
<gene>
    <name evidence="11" type="primary">bamA</name>
    <name evidence="11" type="ORF">C5745_05325</name>
</gene>
<dbReference type="PIRSF" id="PIRSF006076">
    <property type="entry name" value="OM_assembly_OMP85"/>
    <property type="match status" value="1"/>
</dbReference>
<keyword evidence="7" id="KW-0998">Cell outer membrane</keyword>
<dbReference type="InterPro" id="IPR039910">
    <property type="entry name" value="D15-like"/>
</dbReference>
<dbReference type="Gene3D" id="2.40.160.50">
    <property type="entry name" value="membrane protein fhac: a member of the omp85/tpsb transporter family"/>
    <property type="match status" value="1"/>
</dbReference>
<feature type="domain" description="POTRA" evidence="10">
    <location>
        <begin position="292"/>
        <end position="376"/>
    </location>
</feature>
<accession>A0A2S9J778</accession>
<keyword evidence="6" id="KW-0472">Membrane</keyword>
<feature type="domain" description="POTRA" evidence="10">
    <location>
        <begin position="45"/>
        <end position="119"/>
    </location>
</feature>
<feature type="signal peptide" evidence="9">
    <location>
        <begin position="1"/>
        <end position="21"/>
    </location>
</feature>
<dbReference type="RefSeq" id="WP_105715941.1">
    <property type="nucleotide sequence ID" value="NZ_PVBQ01000003.1"/>
</dbReference>
<dbReference type="NCBIfam" id="TIGR03303">
    <property type="entry name" value="OM_YaeT"/>
    <property type="match status" value="1"/>
</dbReference>
<dbReference type="InterPro" id="IPR023707">
    <property type="entry name" value="OM_assembly_BamA"/>
</dbReference>
<dbReference type="Pfam" id="PF07244">
    <property type="entry name" value="POTRA"/>
    <property type="match status" value="4"/>
</dbReference>
<dbReference type="PANTHER" id="PTHR12815">
    <property type="entry name" value="SORTING AND ASSEMBLY MACHINERY SAMM50 PROTEIN FAMILY MEMBER"/>
    <property type="match status" value="1"/>
</dbReference>
<keyword evidence="12" id="KW-1185">Reference proteome</keyword>
<comment type="subcellular location">
    <subcellularLocation>
        <location evidence="1">Membrane</location>
    </subcellularLocation>
</comment>
<dbReference type="PROSITE" id="PS51779">
    <property type="entry name" value="POTRA"/>
    <property type="match status" value="4"/>
</dbReference>
<dbReference type="Pfam" id="PF01103">
    <property type="entry name" value="Omp85"/>
    <property type="match status" value="1"/>
</dbReference>
<evidence type="ECO:0000259" key="10">
    <source>
        <dbReference type="PROSITE" id="PS51779"/>
    </source>
</evidence>